<gene>
    <name evidence="2" type="ORF">BCR42DRAFT_407228</name>
</gene>
<organism evidence="2 3">
    <name type="scientific">Absidia repens</name>
    <dbReference type="NCBI Taxonomy" id="90262"/>
    <lineage>
        <taxon>Eukaryota</taxon>
        <taxon>Fungi</taxon>
        <taxon>Fungi incertae sedis</taxon>
        <taxon>Mucoromycota</taxon>
        <taxon>Mucoromycotina</taxon>
        <taxon>Mucoromycetes</taxon>
        <taxon>Mucorales</taxon>
        <taxon>Cunninghamellaceae</taxon>
        <taxon>Absidia</taxon>
    </lineage>
</organism>
<reference evidence="2 3" key="1">
    <citation type="submission" date="2016-07" db="EMBL/GenBank/DDBJ databases">
        <title>Pervasive Adenine N6-methylation of Active Genes in Fungi.</title>
        <authorList>
            <consortium name="DOE Joint Genome Institute"/>
            <person name="Mondo S.J."/>
            <person name="Dannebaum R.O."/>
            <person name="Kuo R.C."/>
            <person name="Labutti K."/>
            <person name="Haridas S."/>
            <person name="Kuo A."/>
            <person name="Salamov A."/>
            <person name="Ahrendt S.R."/>
            <person name="Lipzen A."/>
            <person name="Sullivan W."/>
            <person name="Andreopoulos W.B."/>
            <person name="Clum A."/>
            <person name="Lindquist E."/>
            <person name="Daum C."/>
            <person name="Ramamoorthy G.K."/>
            <person name="Gryganskyi A."/>
            <person name="Culley D."/>
            <person name="Magnuson J.K."/>
            <person name="James T.Y."/>
            <person name="O'Malley M.A."/>
            <person name="Stajich J.E."/>
            <person name="Spatafora J.W."/>
            <person name="Visel A."/>
            <person name="Grigoriev I.V."/>
        </authorList>
    </citation>
    <scope>NUCLEOTIDE SEQUENCE [LARGE SCALE GENOMIC DNA]</scope>
    <source>
        <strain evidence="2 3">NRRL 1336</strain>
    </source>
</reference>
<proteinExistence type="predicted"/>
<evidence type="ECO:0000256" key="1">
    <source>
        <dbReference type="SAM" id="Phobius"/>
    </source>
</evidence>
<protein>
    <submittedName>
        <fullName evidence="2">Uncharacterized protein</fullName>
    </submittedName>
</protein>
<keyword evidence="1" id="KW-0812">Transmembrane</keyword>
<comment type="caution">
    <text evidence="2">The sequence shown here is derived from an EMBL/GenBank/DDBJ whole genome shotgun (WGS) entry which is preliminary data.</text>
</comment>
<keyword evidence="1" id="KW-1133">Transmembrane helix</keyword>
<evidence type="ECO:0000313" key="2">
    <source>
        <dbReference type="EMBL" id="ORZ21286.1"/>
    </source>
</evidence>
<dbReference type="AlphaFoldDB" id="A0A1X2IRX4"/>
<dbReference type="Proteomes" id="UP000193560">
    <property type="component" value="Unassembled WGS sequence"/>
</dbReference>
<name>A0A1X2IRX4_9FUNG</name>
<sequence length="55" mass="6471">MLSILDHRFCLTFAELLYLPTYCSLICLLVELVIIRLAYILQLSLFENTNLHKNQ</sequence>
<feature type="transmembrane region" description="Helical" evidence="1">
    <location>
        <begin position="16"/>
        <end position="39"/>
    </location>
</feature>
<keyword evidence="1" id="KW-0472">Membrane</keyword>
<accession>A0A1X2IRX4</accession>
<dbReference type="EMBL" id="MCGE01000005">
    <property type="protein sequence ID" value="ORZ21286.1"/>
    <property type="molecule type" value="Genomic_DNA"/>
</dbReference>
<evidence type="ECO:0000313" key="3">
    <source>
        <dbReference type="Proteomes" id="UP000193560"/>
    </source>
</evidence>
<keyword evidence="3" id="KW-1185">Reference proteome</keyword>